<dbReference type="InterPro" id="IPR046947">
    <property type="entry name" value="LytR-like"/>
</dbReference>
<sequence>MEIIDKGKVKNGIKLPDTIDDQKPEFLIKDAIFVRHEGSLVKVKFNEMLWMKGEGNYTNIVLKTGTLIVRNILKDFEKSLPSDQFVRIHKSYIVRIDEINSINMKEVIVGKDPVPVGRTYYQMLLNGIQKLGSGSE</sequence>
<proteinExistence type="predicted"/>
<gene>
    <name evidence="2" type="ORF">J0A69_19475</name>
</gene>
<comment type="caution">
    <text evidence="2">The sequence shown here is derived from an EMBL/GenBank/DDBJ whole genome shotgun (WGS) entry which is preliminary data.</text>
</comment>
<evidence type="ECO:0000313" key="2">
    <source>
        <dbReference type="EMBL" id="MBN7817633.1"/>
    </source>
</evidence>
<dbReference type="PANTHER" id="PTHR37299">
    <property type="entry name" value="TRANSCRIPTIONAL REGULATOR-RELATED"/>
    <property type="match status" value="1"/>
</dbReference>
<dbReference type="Gene3D" id="2.40.50.1020">
    <property type="entry name" value="LytTr DNA-binding domain"/>
    <property type="match status" value="1"/>
</dbReference>
<evidence type="ECO:0000313" key="3">
    <source>
        <dbReference type="Proteomes" id="UP000664480"/>
    </source>
</evidence>
<dbReference type="Proteomes" id="UP000664480">
    <property type="component" value="Unassembled WGS sequence"/>
</dbReference>
<dbReference type="SMART" id="SM00850">
    <property type="entry name" value="LytTR"/>
    <property type="match status" value="1"/>
</dbReference>
<protein>
    <submittedName>
        <fullName evidence="2">LytTR family transcriptional regulator</fullName>
    </submittedName>
</protein>
<evidence type="ECO:0000259" key="1">
    <source>
        <dbReference type="PROSITE" id="PS50930"/>
    </source>
</evidence>
<dbReference type="EMBL" id="JAFKCU010000006">
    <property type="protein sequence ID" value="MBN7817633.1"/>
    <property type="molecule type" value="Genomic_DNA"/>
</dbReference>
<keyword evidence="3" id="KW-1185">Reference proteome</keyword>
<dbReference type="PROSITE" id="PS50930">
    <property type="entry name" value="HTH_LYTTR"/>
    <property type="match status" value="1"/>
</dbReference>
<dbReference type="InterPro" id="IPR007492">
    <property type="entry name" value="LytTR_DNA-bd_dom"/>
</dbReference>
<feature type="domain" description="HTH LytTR-type" evidence="1">
    <location>
        <begin position="32"/>
        <end position="130"/>
    </location>
</feature>
<dbReference type="RefSeq" id="WP_206588295.1">
    <property type="nucleotide sequence ID" value="NZ_JAFKCU010000006.1"/>
</dbReference>
<dbReference type="PANTHER" id="PTHR37299:SF1">
    <property type="entry name" value="STAGE 0 SPORULATION PROTEIN A HOMOLOG"/>
    <property type="match status" value="1"/>
</dbReference>
<accession>A0ABS3CKJ5</accession>
<organism evidence="2 3">
    <name type="scientific">Algoriphagus pacificus</name>
    <dbReference type="NCBI Taxonomy" id="2811234"/>
    <lineage>
        <taxon>Bacteria</taxon>
        <taxon>Pseudomonadati</taxon>
        <taxon>Bacteroidota</taxon>
        <taxon>Cytophagia</taxon>
        <taxon>Cytophagales</taxon>
        <taxon>Cyclobacteriaceae</taxon>
        <taxon>Algoriphagus</taxon>
    </lineage>
</organism>
<name>A0ABS3CKJ5_9BACT</name>
<reference evidence="2 3" key="1">
    <citation type="submission" date="2021-03" db="EMBL/GenBank/DDBJ databases">
        <title>novel species isolated from a fishpond in China.</title>
        <authorList>
            <person name="Lu H."/>
            <person name="Cai Z."/>
        </authorList>
    </citation>
    <scope>NUCLEOTIDE SEQUENCE [LARGE SCALE GENOMIC DNA]</scope>
    <source>
        <strain evidence="2 3">YJ13C</strain>
    </source>
</reference>
<dbReference type="Pfam" id="PF04397">
    <property type="entry name" value="LytTR"/>
    <property type="match status" value="1"/>
</dbReference>